<organism evidence="1">
    <name type="scientific">marine sediment metagenome</name>
    <dbReference type="NCBI Taxonomy" id="412755"/>
    <lineage>
        <taxon>unclassified sequences</taxon>
        <taxon>metagenomes</taxon>
        <taxon>ecological metagenomes</taxon>
    </lineage>
</organism>
<dbReference type="AlphaFoldDB" id="A0A0F9CJJ5"/>
<dbReference type="EMBL" id="LAZR01035770">
    <property type="protein sequence ID" value="KKL26622.1"/>
    <property type="molecule type" value="Genomic_DNA"/>
</dbReference>
<evidence type="ECO:0000313" key="1">
    <source>
        <dbReference type="EMBL" id="KKL26622.1"/>
    </source>
</evidence>
<protein>
    <submittedName>
        <fullName evidence="1">Uncharacterized protein</fullName>
    </submittedName>
</protein>
<comment type="caution">
    <text evidence="1">The sequence shown here is derived from an EMBL/GenBank/DDBJ whole genome shotgun (WGS) entry which is preliminary data.</text>
</comment>
<reference evidence="1" key="1">
    <citation type="journal article" date="2015" name="Nature">
        <title>Complex archaea that bridge the gap between prokaryotes and eukaryotes.</title>
        <authorList>
            <person name="Spang A."/>
            <person name="Saw J.H."/>
            <person name="Jorgensen S.L."/>
            <person name="Zaremba-Niedzwiedzka K."/>
            <person name="Martijn J."/>
            <person name="Lind A.E."/>
            <person name="van Eijk R."/>
            <person name="Schleper C."/>
            <person name="Guy L."/>
            <person name="Ettema T.J."/>
        </authorList>
    </citation>
    <scope>NUCLEOTIDE SEQUENCE</scope>
</reference>
<gene>
    <name evidence="1" type="ORF">LCGC14_2393420</name>
</gene>
<name>A0A0F9CJJ5_9ZZZZ</name>
<proteinExistence type="predicted"/>
<accession>A0A0F9CJJ5</accession>
<sequence>MHKKQKLKWCNLCKENSIRVKIYTRKSDNTEQRVSFCLNIGCPNRQNLPFVISS</sequence>